<keyword evidence="3" id="KW-1185">Reference proteome</keyword>
<proteinExistence type="predicted"/>
<sequence>MGDMLGLPPHLTPPYQVPNATLDPRSSSLSLSRLSSS</sequence>
<evidence type="ECO:0000256" key="1">
    <source>
        <dbReference type="SAM" id="MobiDB-lite"/>
    </source>
</evidence>
<feature type="compositionally biased region" description="Low complexity" evidence="1">
    <location>
        <begin position="25"/>
        <end position="37"/>
    </location>
</feature>
<reference evidence="3" key="1">
    <citation type="submission" date="2014-06" db="EMBL/GenBank/DDBJ databases">
        <authorList>
            <person name="Berkman P.J."/>
        </authorList>
    </citation>
    <scope>NUCLEOTIDE SEQUENCE [LARGE SCALE GENOMIC DNA]</scope>
</reference>
<protein>
    <submittedName>
        <fullName evidence="2">Uncharacterized protein</fullName>
    </submittedName>
</protein>
<accession>A0A0F7S8L9</accession>
<dbReference type="EMBL" id="CCFA01002164">
    <property type="protein sequence ID" value="CDW97709.1"/>
    <property type="molecule type" value="Genomic_DNA"/>
</dbReference>
<dbReference type="Proteomes" id="UP000242770">
    <property type="component" value="Unassembled WGS sequence"/>
</dbReference>
<feature type="region of interest" description="Disordered" evidence="1">
    <location>
        <begin position="1"/>
        <end position="37"/>
    </location>
</feature>
<evidence type="ECO:0000313" key="3">
    <source>
        <dbReference type="Proteomes" id="UP000242770"/>
    </source>
</evidence>
<dbReference type="AlphaFoldDB" id="A0A0F7S8L9"/>
<evidence type="ECO:0000313" key="2">
    <source>
        <dbReference type="EMBL" id="CDW97709.1"/>
    </source>
</evidence>
<organism evidence="2 3">
    <name type="scientific">Sporisorium scitamineum</name>
    <dbReference type="NCBI Taxonomy" id="49012"/>
    <lineage>
        <taxon>Eukaryota</taxon>
        <taxon>Fungi</taxon>
        <taxon>Dikarya</taxon>
        <taxon>Basidiomycota</taxon>
        <taxon>Ustilaginomycotina</taxon>
        <taxon>Ustilaginomycetes</taxon>
        <taxon>Ustilaginales</taxon>
        <taxon>Ustilaginaceae</taxon>
        <taxon>Sporisorium</taxon>
    </lineage>
</organism>
<gene>
    <name evidence="2" type="primary">SSCI37720.1</name>
</gene>
<name>A0A0F7S8L9_9BASI</name>